<dbReference type="Pfam" id="PF00176">
    <property type="entry name" value="SNF2-rel_dom"/>
    <property type="match status" value="1"/>
</dbReference>
<dbReference type="InterPro" id="IPR027417">
    <property type="entry name" value="P-loop_NTPase"/>
</dbReference>
<dbReference type="OrthoDB" id="5857104at2759"/>
<dbReference type="EMBL" id="MU157858">
    <property type="protein sequence ID" value="KAF9527780.1"/>
    <property type="molecule type" value="Genomic_DNA"/>
</dbReference>
<dbReference type="GO" id="GO:0003677">
    <property type="term" value="F:DNA binding"/>
    <property type="evidence" value="ECO:0007669"/>
    <property type="project" value="TreeGrafter"/>
</dbReference>
<comment type="subcellular location">
    <subcellularLocation>
        <location evidence="1">Nucleus</location>
    </subcellularLocation>
</comment>
<dbReference type="InterPro" id="IPR049730">
    <property type="entry name" value="SNF2/RAD54-like_C"/>
</dbReference>
<keyword evidence="2" id="KW-0547">Nucleotide-binding</keyword>
<feature type="region of interest" description="Disordered" evidence="6">
    <location>
        <begin position="1438"/>
        <end position="1530"/>
    </location>
</feature>
<feature type="region of interest" description="Disordered" evidence="6">
    <location>
        <begin position="147"/>
        <end position="297"/>
    </location>
</feature>
<dbReference type="SMART" id="SM00490">
    <property type="entry name" value="HELICc"/>
    <property type="match status" value="1"/>
</dbReference>
<evidence type="ECO:0000256" key="6">
    <source>
        <dbReference type="SAM" id="MobiDB-lite"/>
    </source>
</evidence>
<feature type="compositionally biased region" description="Low complexity" evidence="6">
    <location>
        <begin position="269"/>
        <end position="279"/>
    </location>
</feature>
<comment type="caution">
    <text evidence="9">The sequence shown here is derived from an EMBL/GenBank/DDBJ whole genome shotgun (WGS) entry which is preliminary data.</text>
</comment>
<dbReference type="InterPro" id="IPR056616">
    <property type="entry name" value="Chromo_MIT1"/>
</dbReference>
<dbReference type="InterPro" id="IPR014001">
    <property type="entry name" value="Helicase_ATP-bd"/>
</dbReference>
<dbReference type="GO" id="GO:0016887">
    <property type="term" value="F:ATP hydrolysis activity"/>
    <property type="evidence" value="ECO:0007669"/>
    <property type="project" value="TreeGrafter"/>
</dbReference>
<feature type="domain" description="Helicase ATP-binding" evidence="7">
    <location>
        <begin position="872"/>
        <end position="1049"/>
    </location>
</feature>
<dbReference type="InterPro" id="IPR000330">
    <property type="entry name" value="SNF2_N"/>
</dbReference>
<evidence type="ECO:0000256" key="2">
    <source>
        <dbReference type="ARBA" id="ARBA00022741"/>
    </source>
</evidence>
<evidence type="ECO:0000313" key="9">
    <source>
        <dbReference type="EMBL" id="KAF9527780.1"/>
    </source>
</evidence>
<dbReference type="SUPFAM" id="SSF54160">
    <property type="entry name" value="Chromo domain-like"/>
    <property type="match status" value="1"/>
</dbReference>
<feature type="compositionally biased region" description="Basic and acidic residues" evidence="6">
    <location>
        <begin position="147"/>
        <end position="160"/>
    </location>
</feature>
<name>A0A9P6JPP0_9AGAR</name>
<dbReference type="GO" id="GO:0000785">
    <property type="term" value="C:chromatin"/>
    <property type="evidence" value="ECO:0007669"/>
    <property type="project" value="TreeGrafter"/>
</dbReference>
<reference evidence="9" key="1">
    <citation type="submission" date="2020-11" db="EMBL/GenBank/DDBJ databases">
        <authorList>
            <consortium name="DOE Joint Genome Institute"/>
            <person name="Ahrendt S."/>
            <person name="Riley R."/>
            <person name="Andreopoulos W."/>
            <person name="Labutti K."/>
            <person name="Pangilinan J."/>
            <person name="Ruiz-Duenas F.J."/>
            <person name="Barrasa J.M."/>
            <person name="Sanchez-Garcia M."/>
            <person name="Camarero S."/>
            <person name="Miyauchi S."/>
            <person name="Serrano A."/>
            <person name="Linde D."/>
            <person name="Babiker R."/>
            <person name="Drula E."/>
            <person name="Ayuso-Fernandez I."/>
            <person name="Pacheco R."/>
            <person name="Padilla G."/>
            <person name="Ferreira P."/>
            <person name="Barriuso J."/>
            <person name="Kellner H."/>
            <person name="Castanera R."/>
            <person name="Alfaro M."/>
            <person name="Ramirez L."/>
            <person name="Pisabarro A.G."/>
            <person name="Kuo A."/>
            <person name="Tritt A."/>
            <person name="Lipzen A."/>
            <person name="He G."/>
            <person name="Yan M."/>
            <person name="Ng V."/>
            <person name="Cullen D."/>
            <person name="Martin F."/>
            <person name="Rosso M.-N."/>
            <person name="Henrissat B."/>
            <person name="Hibbett D."/>
            <person name="Martinez A.T."/>
            <person name="Grigoriev I.V."/>
        </authorList>
    </citation>
    <scope>NUCLEOTIDE SEQUENCE</scope>
    <source>
        <strain evidence="9">CBS 506.95</strain>
    </source>
</reference>
<organism evidence="9 10">
    <name type="scientific">Crepidotus variabilis</name>
    <dbReference type="NCBI Taxonomy" id="179855"/>
    <lineage>
        <taxon>Eukaryota</taxon>
        <taxon>Fungi</taxon>
        <taxon>Dikarya</taxon>
        <taxon>Basidiomycota</taxon>
        <taxon>Agaricomycotina</taxon>
        <taxon>Agaricomycetes</taxon>
        <taxon>Agaricomycetidae</taxon>
        <taxon>Agaricales</taxon>
        <taxon>Agaricineae</taxon>
        <taxon>Crepidotaceae</taxon>
        <taxon>Crepidotus</taxon>
    </lineage>
</organism>
<keyword evidence="5" id="KW-0539">Nucleus</keyword>
<dbReference type="Gene3D" id="3.40.50.300">
    <property type="entry name" value="P-loop containing nucleotide triphosphate hydrolases"/>
    <property type="match status" value="1"/>
</dbReference>
<dbReference type="PANTHER" id="PTHR45623:SF17">
    <property type="entry name" value="CHROMODOMAIN-HELICASE-DNA-BINDING PROTEIN 3-RELATED"/>
    <property type="match status" value="1"/>
</dbReference>
<dbReference type="PANTHER" id="PTHR45623">
    <property type="entry name" value="CHROMODOMAIN-HELICASE-DNA-BINDING PROTEIN 3-RELATED-RELATED"/>
    <property type="match status" value="1"/>
</dbReference>
<feature type="compositionally biased region" description="Basic residues" evidence="6">
    <location>
        <begin position="284"/>
        <end position="297"/>
    </location>
</feature>
<evidence type="ECO:0000256" key="5">
    <source>
        <dbReference type="ARBA" id="ARBA00023242"/>
    </source>
</evidence>
<dbReference type="Proteomes" id="UP000807306">
    <property type="component" value="Unassembled WGS sequence"/>
</dbReference>
<feature type="compositionally biased region" description="Basic residues" evidence="6">
    <location>
        <begin position="190"/>
        <end position="203"/>
    </location>
</feature>
<evidence type="ECO:0000259" key="7">
    <source>
        <dbReference type="PROSITE" id="PS51192"/>
    </source>
</evidence>
<dbReference type="InterPro" id="IPR038718">
    <property type="entry name" value="SNF2-like_sf"/>
</dbReference>
<feature type="region of interest" description="Disordered" evidence="6">
    <location>
        <begin position="708"/>
        <end position="729"/>
    </location>
</feature>
<accession>A0A9P6JPP0</accession>
<dbReference type="GO" id="GO:0005524">
    <property type="term" value="F:ATP binding"/>
    <property type="evidence" value="ECO:0007669"/>
    <property type="project" value="UniProtKB-KW"/>
</dbReference>
<dbReference type="GO" id="GO:0042393">
    <property type="term" value="F:histone binding"/>
    <property type="evidence" value="ECO:0007669"/>
    <property type="project" value="TreeGrafter"/>
</dbReference>
<dbReference type="CDD" id="cd18793">
    <property type="entry name" value="SF2_C_SNF"/>
    <property type="match status" value="1"/>
</dbReference>
<feature type="compositionally biased region" description="Acidic residues" evidence="6">
    <location>
        <begin position="161"/>
        <end position="186"/>
    </location>
</feature>
<sequence length="1728" mass="196466">MPSSPIVIDDDSPPPSSSRSIAQSAVPQTPPPKKPLAGRSLFFVAPPVLNSARKRQYQPLNKFLDKDEPETRVNEVIGEFQDGPTLYYFARYDGGIAHKFLADTFAEKHPKLLEKYERQKAESTLAKFDPSGTYVHPLSRVKVKIRISSDQRSRASRSEAGDSDEVVPDSQDEDSETDDDEDESDEYGTRRRAQPKRTARNKVKSLPFSPKKTRSRKVITVHGSDSEGSYSELGSDDNSPQLKRRSTRSRKMTEIQLESDRDYLDELSDAQSEAQSSDAPGRTIKVHRSRKKTAVRRKSVMPAYGHIRDIKTIGEDPYSDDEENEVLRRHRPHCEKCHQGRADQLLQTFRKTSKKKGKKRKRADEEDDFEWSDEEEKLTTLGGWLQCLKCPVSAHWGCLASTQQDEVLRAIRARDHEALIRQAPEESDIPLPRKRPGLELEETTEFLCGACMRGGICLGCTETALEMDPSKIVEQKRAKNTDSDVIMQENSEPQVDRSIARELLFRCFTCKRLCHYQHLPKPLGFEEDTVAEVAEYYQNSKNWLCADCSSFKYGLDKIIAWRPYPANAVEAAGRKGESAANYKSQLPREYLVKWTGRSYRRLDWVPHMWLLSTHPGKLKHFVAGGTKVELLEEPLKDEENVMEVDEASTLPSFEKNVESTANFDKPEITLVSPAAAMPDAERRIPLHWKTVHRVLDVNLWRIPVKKGKPSASTKRKQQKVLLPSEDDEEDEEEALQKKYVFDHGEQPAADYTKTVDEWEKDQGVLQKEDVKHVVWVFIKWDELGYEEATWDAPPRPGEQGYENFKQAFEKFIESRSVLLPIRDQQYWKTFDNRTKDGYRKQHILKDAADLKLGQQKNLKLMPFQVDGFNWLCNNWWNHQHCILADEMGLGKTVQIVSFLGNIKKLVRATPALVVVPNSTITNWVREFERWAPDLRVVPFYGEKNARDVIKRFELFHENVPRGHLKTKFNVLITTYEAFTNTKDTGPVFKSQPRWEVLVVDEGQRLKSDSSLLFRKLNELKTNHRIIMTGTPLNNNIRELFNLMNFLDPSEWQDLEALEKQHEELTEELVKDLHNRLRPYFLRRIKSEVLELPPKNEVIVPVSMAPVQKEVYRSILTNNLEVLKGLTQPSSKQNAPAKTRINNVLMQLRKCLQHPYLYAQDLEPRDLSPQETHGKLIDASAKLRFLKILLPKLKQRGHRILLFSQFVIALNVVEDFLVGEGYKFLRLDGSTKGSVRQKSMDDFNKPNSDFFIFLLTTRAGGVGINLFTADTVIIFDPDFNPHQDLQAIARAYRYGQKKTCMVFKLIVKDSAEERIMQVGKKKLVLDHLIVQKMDDDEENGGEDVKSILTYGAQALFESEQTQAERDINYSEQDIEKLIDKTQSEAVPEGPETTGGGLSFSFAKIWAADKDNLEEVIEEDQADSWAQALQKLNEAKDLEQQRQLAESGRGAKRKAATLANTRMIGDQEKSNSNKKRAKSHSSLGSDYHISEHSDIEMDSESGTASDIEDFNGGSDKAKQKKPLTQRPNGVPGISRDCGLCGQQHGHGQCIMIEKSENLAEYREMLILHAHDEPWEERRAAVEAIDEILMARGHINLIGGQPLRLLPVPVPGPVPPAQKKKKPRPSSKPSAAKDYTLALLNGEQPKANNPVQIMPSSPCILCHKNEPHHYKDCSVVRAGSKSISTAIQHLESRKDTSLHYAINSLRTLLAKAKAREIANQGTGTAGPSRAG</sequence>
<evidence type="ECO:0000256" key="1">
    <source>
        <dbReference type="ARBA" id="ARBA00004123"/>
    </source>
</evidence>
<dbReference type="Pfam" id="PF00271">
    <property type="entry name" value="Helicase_C"/>
    <property type="match status" value="1"/>
</dbReference>
<evidence type="ECO:0000256" key="3">
    <source>
        <dbReference type="ARBA" id="ARBA00022801"/>
    </source>
</evidence>
<dbReference type="GO" id="GO:0140658">
    <property type="term" value="F:ATP-dependent chromatin remodeler activity"/>
    <property type="evidence" value="ECO:0007669"/>
    <property type="project" value="TreeGrafter"/>
</dbReference>
<dbReference type="SMART" id="SM00487">
    <property type="entry name" value="DEXDc"/>
    <property type="match status" value="1"/>
</dbReference>
<feature type="region of interest" description="Disordered" evidence="6">
    <location>
        <begin position="1"/>
        <end position="38"/>
    </location>
</feature>
<keyword evidence="3" id="KW-0378">Hydrolase</keyword>
<dbReference type="InterPro" id="IPR001650">
    <property type="entry name" value="Helicase_C-like"/>
</dbReference>
<evidence type="ECO:0000259" key="8">
    <source>
        <dbReference type="PROSITE" id="PS51194"/>
    </source>
</evidence>
<protein>
    <submittedName>
        <fullName evidence="9">SNF2 family N-terminal domain-containing protein</fullName>
    </submittedName>
</protein>
<dbReference type="GO" id="GO:0003682">
    <property type="term" value="F:chromatin binding"/>
    <property type="evidence" value="ECO:0007669"/>
    <property type="project" value="TreeGrafter"/>
</dbReference>
<evidence type="ECO:0000313" key="10">
    <source>
        <dbReference type="Proteomes" id="UP000807306"/>
    </source>
</evidence>
<proteinExistence type="predicted"/>
<dbReference type="Gene3D" id="3.40.50.10810">
    <property type="entry name" value="Tandem AAA-ATPase domain"/>
    <property type="match status" value="1"/>
</dbReference>
<dbReference type="PROSITE" id="PS51194">
    <property type="entry name" value="HELICASE_CTER"/>
    <property type="match status" value="1"/>
</dbReference>
<dbReference type="SUPFAM" id="SSF52540">
    <property type="entry name" value="P-loop containing nucleoside triphosphate hydrolases"/>
    <property type="match status" value="2"/>
</dbReference>
<gene>
    <name evidence="9" type="ORF">CPB83DRAFT_814977</name>
</gene>
<keyword evidence="4" id="KW-0067">ATP-binding</keyword>
<feature type="domain" description="Helicase C-terminal" evidence="8">
    <location>
        <begin position="1184"/>
        <end position="1336"/>
    </location>
</feature>
<keyword evidence="10" id="KW-1185">Reference proteome</keyword>
<dbReference type="Pfam" id="PF23615">
    <property type="entry name" value="Chromo_MIT1"/>
    <property type="match status" value="1"/>
</dbReference>
<feature type="compositionally biased region" description="Basic residues" evidence="6">
    <location>
        <begin position="708"/>
        <end position="718"/>
    </location>
</feature>
<dbReference type="GO" id="GO:0005634">
    <property type="term" value="C:nucleus"/>
    <property type="evidence" value="ECO:0007669"/>
    <property type="project" value="UniProtKB-SubCell"/>
</dbReference>
<evidence type="ECO:0000256" key="4">
    <source>
        <dbReference type="ARBA" id="ARBA00022840"/>
    </source>
</evidence>
<dbReference type="InterPro" id="IPR016197">
    <property type="entry name" value="Chromo-like_dom_sf"/>
</dbReference>
<feature type="region of interest" description="Disordered" evidence="6">
    <location>
        <begin position="1606"/>
        <end position="1628"/>
    </location>
</feature>
<dbReference type="PROSITE" id="PS51192">
    <property type="entry name" value="HELICASE_ATP_BIND_1"/>
    <property type="match status" value="1"/>
</dbReference>